<protein>
    <submittedName>
        <fullName evidence="1">Toxin MazF</fullName>
    </submittedName>
</protein>
<evidence type="ECO:0000313" key="1">
    <source>
        <dbReference type="EMBL" id="TDN29639.1"/>
    </source>
</evidence>
<feature type="non-terminal residue" evidence="1">
    <location>
        <position position="34"/>
    </location>
</feature>
<name>A0A4R6CRR2_9LACO</name>
<comment type="caution">
    <text evidence="1">The sequence shown here is derived from an EMBL/GenBank/DDBJ whole genome shotgun (WGS) entry which is preliminary data.</text>
</comment>
<evidence type="ECO:0000313" key="2">
    <source>
        <dbReference type="Proteomes" id="UP000295195"/>
    </source>
</evidence>
<gene>
    <name evidence="1" type="ORF">CEE75_10355</name>
</gene>
<dbReference type="AlphaFoldDB" id="A0A4R6CRR2"/>
<dbReference type="EMBL" id="NKLP01000189">
    <property type="protein sequence ID" value="TDN29639.1"/>
    <property type="molecule type" value="Genomic_DNA"/>
</dbReference>
<proteinExistence type="predicted"/>
<accession>A0A4R6CRR2</accession>
<organism evidence="1 2">
    <name type="scientific">Lactobacillus crispatus</name>
    <dbReference type="NCBI Taxonomy" id="47770"/>
    <lineage>
        <taxon>Bacteria</taxon>
        <taxon>Bacillati</taxon>
        <taxon>Bacillota</taxon>
        <taxon>Bacilli</taxon>
        <taxon>Lactobacillales</taxon>
        <taxon>Lactobacillaceae</taxon>
        <taxon>Lactobacillus</taxon>
    </lineage>
</organism>
<sequence>MRTNDIVDIYVAYIDKPGGKNRPVLIIKLLNSKA</sequence>
<dbReference type="Proteomes" id="UP000295195">
    <property type="component" value="Unassembled WGS sequence"/>
</dbReference>
<reference evidence="1 2" key="1">
    <citation type="submission" date="2017-06" db="EMBL/GenBank/DDBJ databases">
        <authorList>
            <person name="Swanenburg J."/>
            <person name="Kort R."/>
        </authorList>
    </citation>
    <scope>NUCLEOTIDE SEQUENCE [LARGE SCALE GENOMIC DNA]</scope>
    <source>
        <strain evidence="1 2">RL05</strain>
    </source>
</reference>